<dbReference type="KEGG" id="seo:STM14_5421"/>
<accession>A0A0F6BB49</accession>
<dbReference type="AlphaFoldDB" id="A0A0F6BB49"/>
<evidence type="ECO:0000313" key="3">
    <source>
        <dbReference type="EMBL" id="ACY91752.1"/>
    </source>
</evidence>
<feature type="transmembrane region" description="Helical" evidence="1">
    <location>
        <begin position="93"/>
        <end position="114"/>
    </location>
</feature>
<name>A0A0F6BB49_SALT1</name>
<dbReference type="EMBL" id="CP001363">
    <property type="protein sequence ID" value="ACY91752.1"/>
    <property type="molecule type" value="Genomic_DNA"/>
</dbReference>
<organism evidence="3 4">
    <name type="scientific">Salmonella typhimurium (strain 14028s / SGSC 2262)</name>
    <dbReference type="NCBI Taxonomy" id="588858"/>
    <lineage>
        <taxon>Bacteria</taxon>
        <taxon>Pseudomonadati</taxon>
        <taxon>Pseudomonadota</taxon>
        <taxon>Gammaproteobacteria</taxon>
        <taxon>Enterobacterales</taxon>
        <taxon>Enterobacteriaceae</taxon>
        <taxon>Salmonella</taxon>
    </lineage>
</organism>
<feature type="transmembrane region" description="Helical" evidence="1">
    <location>
        <begin position="243"/>
        <end position="268"/>
    </location>
</feature>
<dbReference type="Proteomes" id="UP000002695">
    <property type="component" value="Chromosome"/>
</dbReference>
<feature type="transmembrane region" description="Helical" evidence="1">
    <location>
        <begin position="147"/>
        <end position="171"/>
    </location>
</feature>
<feature type="transmembrane region" description="Helical" evidence="1">
    <location>
        <begin position="34"/>
        <end position="59"/>
    </location>
</feature>
<protein>
    <submittedName>
        <fullName evidence="3">Inner membrane protein</fullName>
    </submittedName>
</protein>
<sequence>MLFYLALYRPRFPAPPAVARMVIFRAAMQETHSTIHTCILSLPLWLIRSFCFGLFGLWLQPTHHQKNSGIAMAQQVDGAAMPLDTEKVGIKGYLAFFLTIIFFSGVFSGSEGWWRVFDFTVLNGSFGHVTGTQTFRGAGGTGAKDGFLFALELAPSVILSLGIIAITDGLGGLRAAQQLMTPILKPLLGIPGICSLALIANLQNTDAAAGMTKELAQEGEITERDKVIFAAWQTSGSAIITNYFSSGVAVFAFLGTSVIIPLVVILLFKFIGANLLRIWINIEERRHPAQGAQS</sequence>
<evidence type="ECO:0000256" key="1">
    <source>
        <dbReference type="SAM" id="Phobius"/>
    </source>
</evidence>
<feature type="domain" description="Nucleoside transporter/FeoB GTPase Gate" evidence="2">
    <location>
        <begin position="151"/>
        <end position="245"/>
    </location>
</feature>
<keyword evidence="1" id="KW-0812">Transmembrane</keyword>
<feature type="transmembrane region" description="Helical" evidence="1">
    <location>
        <begin position="183"/>
        <end position="202"/>
    </location>
</feature>
<keyword evidence="4" id="KW-1185">Reference proteome</keyword>
<keyword evidence="1" id="KW-1133">Transmembrane helix</keyword>
<dbReference type="HOGENOM" id="CLU_081837_0_0_6"/>
<gene>
    <name evidence="3" type="primary">yjiH</name>
    <name evidence="3" type="ordered locus">STM14_5421</name>
</gene>
<keyword evidence="1" id="KW-0472">Membrane</keyword>
<evidence type="ECO:0000313" key="4">
    <source>
        <dbReference type="Proteomes" id="UP000002695"/>
    </source>
</evidence>
<reference evidence="3 4" key="1">
    <citation type="journal article" date="2010" name="J. Bacteriol.">
        <title>Short-term signatures of evolutionary change in the Salmonella enterica serovar typhimurium 14028 genome.</title>
        <authorList>
            <person name="Jarvik T."/>
            <person name="Smillie C."/>
            <person name="Groisman E.A."/>
            <person name="Ochman H."/>
        </authorList>
    </citation>
    <scope>NUCLEOTIDE SEQUENCE [LARGE SCALE GENOMIC DNA]</scope>
    <source>
        <strain evidence="4">14028s / SGSC 2262</strain>
    </source>
</reference>
<proteinExistence type="predicted"/>
<dbReference type="PATRIC" id="fig|588858.6.peg.4908"/>
<dbReference type="InterPro" id="IPR011642">
    <property type="entry name" value="Gate_dom"/>
</dbReference>
<dbReference type="Pfam" id="PF07670">
    <property type="entry name" value="Gate"/>
    <property type="match status" value="1"/>
</dbReference>
<evidence type="ECO:0000259" key="2">
    <source>
        <dbReference type="Pfam" id="PF07670"/>
    </source>
</evidence>